<organism evidence="2 3">
    <name type="scientific">Actinoplanes philippinensis</name>
    <dbReference type="NCBI Taxonomy" id="35752"/>
    <lineage>
        <taxon>Bacteria</taxon>
        <taxon>Bacillati</taxon>
        <taxon>Actinomycetota</taxon>
        <taxon>Actinomycetes</taxon>
        <taxon>Micromonosporales</taxon>
        <taxon>Micromonosporaceae</taxon>
        <taxon>Actinoplanes</taxon>
    </lineage>
</organism>
<protein>
    <submittedName>
        <fullName evidence="2">ElaA protein</fullName>
    </submittedName>
</protein>
<dbReference type="Pfam" id="PF13673">
    <property type="entry name" value="Acetyltransf_10"/>
    <property type="match status" value="1"/>
</dbReference>
<name>A0A1I2JM35_9ACTN</name>
<evidence type="ECO:0000313" key="2">
    <source>
        <dbReference type="EMBL" id="SFF55902.1"/>
    </source>
</evidence>
<accession>A0A1I2JM35</accession>
<dbReference type="Proteomes" id="UP000199645">
    <property type="component" value="Unassembled WGS sequence"/>
</dbReference>
<dbReference type="STRING" id="35752.SAMN05421541_11392"/>
<gene>
    <name evidence="2" type="ORF">SAMN05421541_11392</name>
</gene>
<sequence>MHPEPHDELRVASFRDLDTTTLYEILKLRSEVFVVEQECAYLDPDGRDAEPGTRHLWFAQGKRVRAYLRILSDHGVERIGRVVTAPEARGAGLAGRLMEHALSVIGNRPAVLDAQAHLAGFYARYGFETTGPEYVEDGIPHVPMTRAGSQPVR</sequence>
<dbReference type="InterPro" id="IPR000182">
    <property type="entry name" value="GNAT_dom"/>
</dbReference>
<evidence type="ECO:0000259" key="1">
    <source>
        <dbReference type="PROSITE" id="PS51186"/>
    </source>
</evidence>
<dbReference type="AlphaFoldDB" id="A0A1I2JM35"/>
<dbReference type="SUPFAM" id="SSF55729">
    <property type="entry name" value="Acyl-CoA N-acyltransferases (Nat)"/>
    <property type="match status" value="1"/>
</dbReference>
<reference evidence="2 3" key="1">
    <citation type="submission" date="2016-10" db="EMBL/GenBank/DDBJ databases">
        <authorList>
            <person name="de Groot N.N."/>
        </authorList>
    </citation>
    <scope>NUCLEOTIDE SEQUENCE [LARGE SCALE GENOMIC DNA]</scope>
    <source>
        <strain evidence="2 3">DSM 43019</strain>
    </source>
</reference>
<evidence type="ECO:0000313" key="3">
    <source>
        <dbReference type="Proteomes" id="UP000199645"/>
    </source>
</evidence>
<dbReference type="PROSITE" id="PS51186">
    <property type="entry name" value="GNAT"/>
    <property type="match status" value="1"/>
</dbReference>
<dbReference type="GO" id="GO:0016747">
    <property type="term" value="F:acyltransferase activity, transferring groups other than amino-acyl groups"/>
    <property type="evidence" value="ECO:0007669"/>
    <property type="project" value="InterPro"/>
</dbReference>
<dbReference type="OrthoDB" id="9796171at2"/>
<dbReference type="InterPro" id="IPR016181">
    <property type="entry name" value="Acyl_CoA_acyltransferase"/>
</dbReference>
<feature type="domain" description="N-acetyltransferase" evidence="1">
    <location>
        <begin position="12"/>
        <end position="149"/>
    </location>
</feature>
<dbReference type="EMBL" id="FONV01000013">
    <property type="protein sequence ID" value="SFF55902.1"/>
    <property type="molecule type" value="Genomic_DNA"/>
</dbReference>
<proteinExistence type="predicted"/>
<dbReference type="Gene3D" id="3.40.630.30">
    <property type="match status" value="1"/>
</dbReference>
<dbReference type="RefSeq" id="WP_093619972.1">
    <property type="nucleotide sequence ID" value="NZ_BOMT01000072.1"/>
</dbReference>
<keyword evidence="3" id="KW-1185">Reference proteome</keyword>
<dbReference type="CDD" id="cd04301">
    <property type="entry name" value="NAT_SF"/>
    <property type="match status" value="1"/>
</dbReference>